<feature type="domain" description="RING-type" evidence="7">
    <location>
        <begin position="580"/>
        <end position="643"/>
    </location>
</feature>
<dbReference type="Pfam" id="PF03366">
    <property type="entry name" value="YEATS"/>
    <property type="match status" value="1"/>
</dbReference>
<evidence type="ECO:0008006" key="11">
    <source>
        <dbReference type="Google" id="ProtNLM"/>
    </source>
</evidence>
<dbReference type="Gene3D" id="2.60.40.1970">
    <property type="entry name" value="YEATS domain"/>
    <property type="match status" value="1"/>
</dbReference>
<dbReference type="PANTHER" id="PTHR10622">
    <property type="entry name" value="HET DOMAIN-CONTAINING PROTEIN"/>
    <property type="match status" value="1"/>
</dbReference>
<dbReference type="InterPro" id="IPR038704">
    <property type="entry name" value="YEAST_sf"/>
</dbReference>
<dbReference type="Pfam" id="PF26640">
    <property type="entry name" value="DUF8212"/>
    <property type="match status" value="1"/>
</dbReference>
<dbReference type="SUPFAM" id="SSF57850">
    <property type="entry name" value="RING/U-box"/>
    <property type="match status" value="1"/>
</dbReference>
<keyword evidence="1" id="KW-0479">Metal-binding</keyword>
<organism evidence="9 10">
    <name type="scientific">Exophiala bonariae</name>
    <dbReference type="NCBI Taxonomy" id="1690606"/>
    <lineage>
        <taxon>Eukaryota</taxon>
        <taxon>Fungi</taxon>
        <taxon>Dikarya</taxon>
        <taxon>Ascomycota</taxon>
        <taxon>Pezizomycotina</taxon>
        <taxon>Eurotiomycetes</taxon>
        <taxon>Chaetothyriomycetidae</taxon>
        <taxon>Chaetothyriales</taxon>
        <taxon>Herpotrichiellaceae</taxon>
        <taxon>Exophiala</taxon>
    </lineage>
</organism>
<dbReference type="GeneID" id="89970941"/>
<evidence type="ECO:0000313" key="10">
    <source>
        <dbReference type="Proteomes" id="UP001358417"/>
    </source>
</evidence>
<dbReference type="InterPro" id="IPR010730">
    <property type="entry name" value="HET"/>
</dbReference>
<dbReference type="Gene3D" id="3.30.40.10">
    <property type="entry name" value="Zinc/RING finger domain, C3HC4 (zinc finger)"/>
    <property type="match status" value="1"/>
</dbReference>
<reference evidence="9 10" key="1">
    <citation type="submission" date="2023-08" db="EMBL/GenBank/DDBJ databases">
        <title>Black Yeasts Isolated from many extreme environments.</title>
        <authorList>
            <person name="Coleine C."/>
            <person name="Stajich J.E."/>
            <person name="Selbmann L."/>
        </authorList>
    </citation>
    <scope>NUCLEOTIDE SEQUENCE [LARGE SCALE GENOMIC DNA]</scope>
    <source>
        <strain evidence="9 10">CCFEE 5792</strain>
    </source>
</reference>
<evidence type="ECO:0000256" key="2">
    <source>
        <dbReference type="ARBA" id="ARBA00022771"/>
    </source>
</evidence>
<dbReference type="InterPro" id="IPR001841">
    <property type="entry name" value="Znf_RING"/>
</dbReference>
<proteinExistence type="predicted"/>
<evidence type="ECO:0000256" key="4">
    <source>
        <dbReference type="ARBA" id="ARBA00023242"/>
    </source>
</evidence>
<name>A0AAV9N8T8_9EURO</name>
<keyword evidence="4 6" id="KW-0539">Nucleus</keyword>
<feature type="domain" description="YEATS" evidence="8">
    <location>
        <begin position="686"/>
        <end position="869"/>
    </location>
</feature>
<dbReference type="RefSeq" id="XP_064705953.1">
    <property type="nucleotide sequence ID" value="XM_064846343.1"/>
</dbReference>
<dbReference type="AlphaFoldDB" id="A0AAV9N8T8"/>
<dbReference type="InterPro" id="IPR013083">
    <property type="entry name" value="Znf_RING/FYVE/PHD"/>
</dbReference>
<evidence type="ECO:0000256" key="1">
    <source>
        <dbReference type="ARBA" id="ARBA00022723"/>
    </source>
</evidence>
<dbReference type="PANTHER" id="PTHR10622:SF10">
    <property type="entry name" value="HET DOMAIN-CONTAINING PROTEIN"/>
    <property type="match status" value="1"/>
</dbReference>
<dbReference type="PROSITE" id="PS51037">
    <property type="entry name" value="YEATS"/>
    <property type="match status" value="1"/>
</dbReference>
<comment type="subcellular location">
    <subcellularLocation>
        <location evidence="6">Nucleus</location>
    </subcellularLocation>
</comment>
<evidence type="ECO:0000259" key="8">
    <source>
        <dbReference type="PROSITE" id="PS51037"/>
    </source>
</evidence>
<dbReference type="InterPro" id="IPR058525">
    <property type="entry name" value="DUF8212"/>
</dbReference>
<evidence type="ECO:0000256" key="5">
    <source>
        <dbReference type="PROSITE-ProRule" id="PRU00175"/>
    </source>
</evidence>
<keyword evidence="3" id="KW-0862">Zinc</keyword>
<dbReference type="InterPro" id="IPR027370">
    <property type="entry name" value="Znf-RING_euk"/>
</dbReference>
<evidence type="ECO:0000259" key="7">
    <source>
        <dbReference type="PROSITE" id="PS50089"/>
    </source>
</evidence>
<dbReference type="Pfam" id="PF13445">
    <property type="entry name" value="zf-RING_UBOX"/>
    <property type="match status" value="1"/>
</dbReference>
<dbReference type="Proteomes" id="UP001358417">
    <property type="component" value="Unassembled WGS sequence"/>
</dbReference>
<dbReference type="GO" id="GO:0005634">
    <property type="term" value="C:nucleus"/>
    <property type="evidence" value="ECO:0007669"/>
    <property type="project" value="UniProtKB-SubCell"/>
</dbReference>
<dbReference type="PROSITE" id="PS00518">
    <property type="entry name" value="ZF_RING_1"/>
    <property type="match status" value="1"/>
</dbReference>
<keyword evidence="10" id="KW-1185">Reference proteome</keyword>
<accession>A0AAV9N8T8</accession>
<comment type="caution">
    <text evidence="9">The sequence shown here is derived from an EMBL/GenBank/DDBJ whole genome shotgun (WGS) entry which is preliminary data.</text>
</comment>
<sequence length="869" mass="99674">MRLLKVHTLAFEEFANERTTPKYGILSHRWQSQEVSYQDMVTGNARKKKGFVKVRDFCKHCALDGLSHAWIDTCCINKDSSAELSEAINSMFRWYQNATKCYAFLSDVSFENSWPFSESEWFRRGWTLQELIAPNHMEFFDTEWTALGNKRHLAGGISAITKIPSNVLLGESPREYSIAQRMSWAANRITTRIEDQAYSLMGLFDVNMPMLYGEGEKAFIRLQEEIIKYSGDQTIFAWPGILSEYDKAEMYDVIHEHRGGLLAKSPLAFALCGNIRSMETSGSQRSFAMTNMGISIELLLRPCSIDTYQAKLNCVAEIKSLDGPTSDISIYLRQIEQDGQYVREVVNGSSTQLWANSDAEERNVRVNVMQMPYTSWTRICRPNLRFADSPVFENGPDGQPLMQVLSYDALDPQEQSISLSPEFYGTMAILSIFVTRKHSPPTGIILRLGFDFEFNPRLYIDFNAESNLRLPPDAHASREWISSLPFIRAKHDEKLSRYVVTREEFSPTRTWAAVRGHRDKGLLVFLDSLNTVIDIEKRDLMYERYWTVDIQRLKAEEDFFLTQVNAPIAPTTPLKLIENCPICRRPLQTPIGTNCGHIFCQTCIDWADISIVSSELIDVPLDYNEFPTTDNRRNDRQVLCPLCGTETNLSLRSDLQRTLQVKYLWDYKSRLDITPTAEASSGHSKNKVPVLVTLTLLIGNTHRLAPLSQLSDKSDQNKHDWTFFVRPSRQEMVQEVVVHLHKSFRDHKIDLRHSPFEIRRWGWGTFTIFVEVILKPGYTILHDDATETTEKGLNNRMMLEWPLTFEDDGGQGKLRVKVQKHRSILSEADENLMAQFRTIRTLQRKAFQIRASSGFSQPNSDAAMSGIEI</sequence>
<gene>
    <name evidence="9" type="ORF">LTR84_002742</name>
</gene>
<dbReference type="EMBL" id="JAVRRD010000014">
    <property type="protein sequence ID" value="KAK5051939.1"/>
    <property type="molecule type" value="Genomic_DNA"/>
</dbReference>
<evidence type="ECO:0000256" key="3">
    <source>
        <dbReference type="ARBA" id="ARBA00022833"/>
    </source>
</evidence>
<dbReference type="Pfam" id="PF06985">
    <property type="entry name" value="HET"/>
    <property type="match status" value="1"/>
</dbReference>
<protein>
    <recommendedName>
        <fullName evidence="11">RING-type domain-containing protein</fullName>
    </recommendedName>
</protein>
<keyword evidence="2 5" id="KW-0863">Zinc-finger</keyword>
<evidence type="ECO:0000313" key="9">
    <source>
        <dbReference type="EMBL" id="KAK5051939.1"/>
    </source>
</evidence>
<dbReference type="InterPro" id="IPR017907">
    <property type="entry name" value="Znf_RING_CS"/>
</dbReference>
<dbReference type="GO" id="GO:0008270">
    <property type="term" value="F:zinc ion binding"/>
    <property type="evidence" value="ECO:0007669"/>
    <property type="project" value="UniProtKB-KW"/>
</dbReference>
<dbReference type="SMART" id="SM00184">
    <property type="entry name" value="RING"/>
    <property type="match status" value="1"/>
</dbReference>
<evidence type="ECO:0000256" key="6">
    <source>
        <dbReference type="PROSITE-ProRule" id="PRU00376"/>
    </source>
</evidence>
<dbReference type="InterPro" id="IPR055129">
    <property type="entry name" value="YEATS_dom"/>
</dbReference>
<dbReference type="PROSITE" id="PS50089">
    <property type="entry name" value="ZF_RING_2"/>
    <property type="match status" value="1"/>
</dbReference>